<dbReference type="CDD" id="cd01004">
    <property type="entry name" value="PBP2_MidA_like"/>
    <property type="match status" value="1"/>
</dbReference>
<protein>
    <submittedName>
        <fullName evidence="4">L-cystine-binding protein TcyA</fullName>
    </submittedName>
</protein>
<dbReference type="PANTHER" id="PTHR35936">
    <property type="entry name" value="MEMBRANE-BOUND LYTIC MUREIN TRANSGLYCOSYLASE F"/>
    <property type="match status" value="1"/>
</dbReference>
<sequence length="330" mass="34674">MSPQSAWRLNGTTLAILIVLLVGIAGIVYSRVTQAPASPANGTPGTAGSVRLAGADAPVLAGTPDAKAQALLPAGYRFVTPGTLTVATHPAQLPLADYGADSRQIIGVEPDIARLVADALGLKLQLVPAAWADWPLGLESCKYDAVISNITVTEARKRKFDFSSYRYDLLGIYTRTDGPLQQIRTPADVVGLKVVVGASTNQDQILRHWDAQNIAAGLKPVEYQYFDDAVAGRLAVITGRADVSFEPNAISAYSARDGKVRRAGLFPGGWPDSAAISVTTRKGSGLADAITQALNAQIASGTYAQALQRWNLGEEAVAQSQTNPPGLPGF</sequence>
<keyword evidence="2" id="KW-0732">Signal</keyword>
<dbReference type="SUPFAM" id="SSF53850">
    <property type="entry name" value="Periplasmic binding protein-like II"/>
    <property type="match status" value="1"/>
</dbReference>
<organism evidence="4 5">
    <name type="scientific">Stenotrophomonas maltophilia</name>
    <name type="common">Pseudomonas maltophilia</name>
    <name type="synonym">Xanthomonas maltophilia</name>
    <dbReference type="NCBI Taxonomy" id="40324"/>
    <lineage>
        <taxon>Bacteria</taxon>
        <taxon>Pseudomonadati</taxon>
        <taxon>Pseudomonadota</taxon>
        <taxon>Gammaproteobacteria</taxon>
        <taxon>Lysobacterales</taxon>
        <taxon>Lysobacteraceae</taxon>
        <taxon>Stenotrophomonas</taxon>
        <taxon>Stenotrophomonas maltophilia group</taxon>
    </lineage>
</organism>
<comment type="similarity">
    <text evidence="1">Belongs to the bacterial solute-binding protein 3 family.</text>
</comment>
<comment type="caution">
    <text evidence="4">The sequence shown here is derived from an EMBL/GenBank/DDBJ whole genome shotgun (WGS) entry which is preliminary data.</text>
</comment>
<feature type="domain" description="Solute-binding protein family 3/N-terminal" evidence="3">
    <location>
        <begin position="83"/>
        <end position="314"/>
    </location>
</feature>
<dbReference type="Proteomes" id="UP000487117">
    <property type="component" value="Unassembled WGS sequence"/>
</dbReference>
<dbReference type="EMBL" id="WNDS01000001">
    <property type="protein sequence ID" value="KAF1017415.1"/>
    <property type="molecule type" value="Genomic_DNA"/>
</dbReference>
<evidence type="ECO:0000256" key="1">
    <source>
        <dbReference type="ARBA" id="ARBA00010333"/>
    </source>
</evidence>
<dbReference type="Pfam" id="PF00497">
    <property type="entry name" value="SBP_bac_3"/>
    <property type="match status" value="1"/>
</dbReference>
<accession>A0A7V8FJT6</accession>
<evidence type="ECO:0000256" key="2">
    <source>
        <dbReference type="ARBA" id="ARBA00022729"/>
    </source>
</evidence>
<evidence type="ECO:0000313" key="5">
    <source>
        <dbReference type="Proteomes" id="UP000487117"/>
    </source>
</evidence>
<gene>
    <name evidence="4" type="primary">tcyA</name>
    <name evidence="4" type="ORF">GAK31_00680</name>
</gene>
<proteinExistence type="inferred from homology"/>
<reference evidence="5" key="1">
    <citation type="journal article" date="2020" name="MBio">
        <title>Horizontal gene transfer to a defensive symbiont with a reduced genome amongst a multipartite beetle microbiome.</title>
        <authorList>
            <person name="Waterworth S.C."/>
            <person name="Florez L.V."/>
            <person name="Rees E.R."/>
            <person name="Hertweck C."/>
            <person name="Kaltenpoth M."/>
            <person name="Kwan J.C."/>
        </authorList>
    </citation>
    <scope>NUCLEOTIDE SEQUENCE [LARGE SCALE GENOMIC DNA]</scope>
</reference>
<name>A0A7V8FJT6_STEMA</name>
<dbReference type="PANTHER" id="PTHR35936:SF17">
    <property type="entry name" value="ARGININE-BINDING EXTRACELLULAR PROTEIN ARTP"/>
    <property type="match status" value="1"/>
</dbReference>
<dbReference type="AlphaFoldDB" id="A0A7V8FJT6"/>
<dbReference type="SMART" id="SM00062">
    <property type="entry name" value="PBPb"/>
    <property type="match status" value="1"/>
</dbReference>
<dbReference type="Gene3D" id="3.40.190.10">
    <property type="entry name" value="Periplasmic binding protein-like II"/>
    <property type="match status" value="2"/>
</dbReference>
<evidence type="ECO:0000259" key="3">
    <source>
        <dbReference type="SMART" id="SM00062"/>
    </source>
</evidence>
<dbReference type="InterPro" id="IPR001638">
    <property type="entry name" value="Solute-binding_3/MltF_N"/>
</dbReference>
<evidence type="ECO:0000313" key="4">
    <source>
        <dbReference type="EMBL" id="KAF1017415.1"/>
    </source>
</evidence>